<keyword evidence="3 6" id="KW-0963">Cytoplasm</keyword>
<keyword evidence="4 6" id="KW-1005">Bacterial flagellum biogenesis</keyword>
<evidence type="ECO:0000313" key="8">
    <source>
        <dbReference type="Proteomes" id="UP000241885"/>
    </source>
</evidence>
<evidence type="ECO:0000256" key="5">
    <source>
        <dbReference type="ARBA" id="ARBA00023186"/>
    </source>
</evidence>
<gene>
    <name evidence="7" type="ORF">Tharo_0389</name>
</gene>
<reference evidence="7 8" key="1">
    <citation type="submission" date="2018-03" db="EMBL/GenBank/DDBJ databases">
        <title>Complete genome sequence of Thauera aromatica, a model organism for studying aromatic compound degradation under denitrifying conditions.</title>
        <authorList>
            <person name="Lo H.-Y."/>
            <person name="Goris T."/>
            <person name="Boll M."/>
            <person name="Mueller J.A."/>
        </authorList>
    </citation>
    <scope>NUCLEOTIDE SEQUENCE [LARGE SCALE GENOMIC DNA]</scope>
    <source>
        <strain evidence="7 8">K172</strain>
    </source>
</reference>
<organism evidence="7 8">
    <name type="scientific">Thauera aromatica K172</name>
    <dbReference type="NCBI Taxonomy" id="44139"/>
    <lineage>
        <taxon>Bacteria</taxon>
        <taxon>Pseudomonadati</taxon>
        <taxon>Pseudomonadota</taxon>
        <taxon>Betaproteobacteria</taxon>
        <taxon>Rhodocyclales</taxon>
        <taxon>Zoogloeaceae</taxon>
        <taxon>Thauera</taxon>
    </lineage>
</organism>
<evidence type="ECO:0000256" key="1">
    <source>
        <dbReference type="ARBA" id="ARBA00004514"/>
    </source>
</evidence>
<dbReference type="InterPro" id="IPR003713">
    <property type="entry name" value="FliS"/>
</dbReference>
<dbReference type="InterPro" id="IPR036584">
    <property type="entry name" value="FliS_sf"/>
</dbReference>
<keyword evidence="7" id="KW-0969">Cilium</keyword>
<comment type="subcellular location">
    <subcellularLocation>
        <location evidence="1 6">Cytoplasm</location>
        <location evidence="1 6">Cytosol</location>
    </subcellularLocation>
</comment>
<evidence type="ECO:0000256" key="3">
    <source>
        <dbReference type="ARBA" id="ARBA00022490"/>
    </source>
</evidence>
<name>A0A2R4BJ66_THAAR</name>
<dbReference type="Proteomes" id="UP000241885">
    <property type="component" value="Chromosome"/>
</dbReference>
<dbReference type="GO" id="GO:0005829">
    <property type="term" value="C:cytosol"/>
    <property type="evidence" value="ECO:0007669"/>
    <property type="project" value="UniProtKB-SubCell"/>
</dbReference>
<dbReference type="EMBL" id="CP028339">
    <property type="protein sequence ID" value="AVR87339.1"/>
    <property type="molecule type" value="Genomic_DNA"/>
</dbReference>
<dbReference type="AlphaFoldDB" id="A0A2R4BJ66"/>
<dbReference type="SUPFAM" id="SSF101116">
    <property type="entry name" value="Flagellar export chaperone FliS"/>
    <property type="match status" value="1"/>
</dbReference>
<dbReference type="RefSeq" id="WP_107219767.1">
    <property type="nucleotide sequence ID" value="NZ_CP028339.1"/>
</dbReference>
<dbReference type="Gene3D" id="1.20.120.340">
    <property type="entry name" value="Flagellar protein FliS"/>
    <property type="match status" value="1"/>
</dbReference>
<dbReference type="OrthoDB" id="9792010at2"/>
<dbReference type="PANTHER" id="PTHR34773:SF1">
    <property type="entry name" value="FLAGELLAR SECRETION CHAPERONE FLIS"/>
    <property type="match status" value="1"/>
</dbReference>
<keyword evidence="8" id="KW-1185">Reference proteome</keyword>
<sequence>MNVRYGARAYARVGIESGVMSASPHKLIVMLFDGAIGFIRAARLHMQAGQVAAKGEAISKAIDVVGGLSSALDHERGGELAGRLESLYDYVSDLLLKANLENSVARLDEAERLLADIASAWREIGATAADAAHG</sequence>
<protein>
    <recommendedName>
        <fullName evidence="6">Flagellar secretion chaperone FliS</fullName>
    </recommendedName>
</protein>
<keyword evidence="7" id="KW-0966">Cell projection</keyword>
<keyword evidence="5" id="KW-0143">Chaperone</keyword>
<dbReference type="GO" id="GO:0071973">
    <property type="term" value="P:bacterial-type flagellum-dependent cell motility"/>
    <property type="evidence" value="ECO:0007669"/>
    <property type="project" value="TreeGrafter"/>
</dbReference>
<dbReference type="PANTHER" id="PTHR34773">
    <property type="entry name" value="FLAGELLAR SECRETION CHAPERONE FLIS"/>
    <property type="match status" value="1"/>
</dbReference>
<dbReference type="KEGG" id="tak:Tharo_0389"/>
<dbReference type="CDD" id="cd16098">
    <property type="entry name" value="FliS"/>
    <property type="match status" value="1"/>
</dbReference>
<evidence type="ECO:0000256" key="6">
    <source>
        <dbReference type="PIRNR" id="PIRNR039090"/>
    </source>
</evidence>
<evidence type="ECO:0000256" key="4">
    <source>
        <dbReference type="ARBA" id="ARBA00022795"/>
    </source>
</evidence>
<proteinExistence type="inferred from homology"/>
<evidence type="ECO:0000256" key="2">
    <source>
        <dbReference type="ARBA" id="ARBA00008787"/>
    </source>
</evidence>
<evidence type="ECO:0000313" key="7">
    <source>
        <dbReference type="EMBL" id="AVR87339.1"/>
    </source>
</evidence>
<accession>A0A2R4BJ66</accession>
<dbReference type="Pfam" id="PF02561">
    <property type="entry name" value="FliS"/>
    <property type="match status" value="1"/>
</dbReference>
<keyword evidence="7" id="KW-0282">Flagellum</keyword>
<dbReference type="GO" id="GO:0044780">
    <property type="term" value="P:bacterial-type flagellum assembly"/>
    <property type="evidence" value="ECO:0007669"/>
    <property type="project" value="InterPro"/>
</dbReference>
<dbReference type="PIRSF" id="PIRSF039090">
    <property type="entry name" value="Flis"/>
    <property type="match status" value="1"/>
</dbReference>
<dbReference type="NCBIfam" id="TIGR00208">
    <property type="entry name" value="fliS"/>
    <property type="match status" value="1"/>
</dbReference>
<comment type="similarity">
    <text evidence="2 6">Belongs to the FliS family.</text>
</comment>